<gene>
    <name evidence="1" type="ORF">BARRO_10215</name>
</gene>
<proteinExistence type="predicted"/>
<protein>
    <submittedName>
        <fullName evidence="1">Uncharacterized protein</fullName>
    </submittedName>
</protein>
<evidence type="ECO:0000313" key="1">
    <source>
        <dbReference type="EMBL" id="CBI77282.1"/>
    </source>
</evidence>
<dbReference type="AlphaFoldDB" id="E6YK94"/>
<sequence length="46" mass="5437">MLNNPFAIDDIADPKQIRVLFYASRRMVYATLNKIIALIKRMQHVF</sequence>
<dbReference type="EMBL" id="FN645455">
    <property type="protein sequence ID" value="CBI77282.1"/>
    <property type="molecule type" value="Genomic_DNA"/>
</dbReference>
<accession>E6YK94</accession>
<organism evidence="1">
    <name type="scientific">Bartonella rochalimae ATCC BAA-1498</name>
    <dbReference type="NCBI Taxonomy" id="685782"/>
    <lineage>
        <taxon>Bacteria</taxon>
        <taxon>Pseudomonadati</taxon>
        <taxon>Pseudomonadota</taxon>
        <taxon>Alphaproteobacteria</taxon>
        <taxon>Hyphomicrobiales</taxon>
        <taxon>Bartonellaceae</taxon>
        <taxon>Bartonella</taxon>
    </lineage>
</organism>
<reference evidence="1" key="1">
    <citation type="journal article" date="2011" name="PLoS Genet.">
        <title>Parallel evolution of a type IV secretion system in radiating lineages of the host-restricted bacterial pathogen Bartonella.</title>
        <authorList>
            <person name="Engel P."/>
            <person name="Salzburger W."/>
            <person name="Liesch M."/>
            <person name="Chang C.C."/>
            <person name="Maruyama S."/>
            <person name="Lanz C."/>
            <person name="Calteau A."/>
            <person name="Lajus A."/>
            <person name="Medigue C."/>
            <person name="Schuster S.C."/>
            <person name="Dehio C."/>
        </authorList>
    </citation>
    <scope>NUCLEOTIDE SEQUENCE</scope>
    <source>
        <strain evidence="1">ATCC BAA-1498</strain>
    </source>
</reference>
<name>E6YK94_9HYPH</name>